<dbReference type="PROSITE" id="PS50937">
    <property type="entry name" value="HTH_MERR_2"/>
    <property type="match status" value="1"/>
</dbReference>
<dbReference type="Pfam" id="PF13411">
    <property type="entry name" value="MerR_1"/>
    <property type="match status" value="1"/>
</dbReference>
<reference evidence="4 5" key="1">
    <citation type="submission" date="2019-09" db="EMBL/GenBank/DDBJ databases">
        <title>Draft genome sequences of 48 bacterial type strains from the CCUG.</title>
        <authorList>
            <person name="Tunovic T."/>
            <person name="Pineiro-Iglesias B."/>
            <person name="Unosson C."/>
            <person name="Inganas E."/>
            <person name="Ohlen M."/>
            <person name="Cardew S."/>
            <person name="Jensie-Markopoulos S."/>
            <person name="Salva-Serra F."/>
            <person name="Jaen-Luchoro D."/>
            <person name="Karlsson R."/>
            <person name="Svensson-Stadler L."/>
            <person name="Chun J."/>
            <person name="Moore E."/>
        </authorList>
    </citation>
    <scope>NUCLEOTIDE SEQUENCE [LARGE SCALE GENOMIC DNA]</scope>
    <source>
        <strain evidence="4 5">CCUG 30977</strain>
    </source>
</reference>
<dbReference type="Gene3D" id="1.10.1660.10">
    <property type="match status" value="1"/>
</dbReference>
<feature type="domain" description="HTH merR-type" evidence="3">
    <location>
        <begin position="38"/>
        <end position="94"/>
    </location>
</feature>
<keyword evidence="5" id="KW-1185">Reference proteome</keyword>
<evidence type="ECO:0000256" key="2">
    <source>
        <dbReference type="SAM" id="MobiDB-lite"/>
    </source>
</evidence>
<dbReference type="Proteomes" id="UP000430120">
    <property type="component" value="Unassembled WGS sequence"/>
</dbReference>
<dbReference type="GO" id="GO:0003700">
    <property type="term" value="F:DNA-binding transcription factor activity"/>
    <property type="evidence" value="ECO:0007669"/>
    <property type="project" value="InterPro"/>
</dbReference>
<evidence type="ECO:0000256" key="1">
    <source>
        <dbReference type="ARBA" id="ARBA00023125"/>
    </source>
</evidence>
<dbReference type="GO" id="GO:0003677">
    <property type="term" value="F:DNA binding"/>
    <property type="evidence" value="ECO:0007669"/>
    <property type="project" value="UniProtKB-KW"/>
</dbReference>
<dbReference type="OrthoDB" id="9803659at2"/>
<evidence type="ECO:0000259" key="3">
    <source>
        <dbReference type="PROSITE" id="PS50937"/>
    </source>
</evidence>
<keyword evidence="1 4" id="KW-0238">DNA-binding</keyword>
<dbReference type="PANTHER" id="PTHR30204:SF58">
    <property type="entry name" value="HTH-TYPE TRANSCRIPTIONAL REGULATOR YFMP"/>
    <property type="match status" value="1"/>
</dbReference>
<feature type="region of interest" description="Disordered" evidence="2">
    <location>
        <begin position="1"/>
        <end position="20"/>
    </location>
</feature>
<evidence type="ECO:0000313" key="5">
    <source>
        <dbReference type="Proteomes" id="UP000430120"/>
    </source>
</evidence>
<dbReference type="CDD" id="cd04776">
    <property type="entry name" value="HTH_GnyR"/>
    <property type="match status" value="1"/>
</dbReference>
<dbReference type="AlphaFoldDB" id="A0A643FIN1"/>
<dbReference type="InterPro" id="IPR000551">
    <property type="entry name" value="MerR-type_HTH_dom"/>
</dbReference>
<gene>
    <name evidence="4" type="ORF">F7Q92_04455</name>
</gene>
<dbReference type="PANTHER" id="PTHR30204">
    <property type="entry name" value="REDOX-CYCLING DRUG-SENSING TRANSCRIPTIONAL ACTIVATOR SOXR"/>
    <property type="match status" value="1"/>
</dbReference>
<organism evidence="4 5">
    <name type="scientific">Ideonella dechloratans</name>
    <dbReference type="NCBI Taxonomy" id="36863"/>
    <lineage>
        <taxon>Bacteria</taxon>
        <taxon>Pseudomonadati</taxon>
        <taxon>Pseudomonadota</taxon>
        <taxon>Betaproteobacteria</taxon>
        <taxon>Burkholderiales</taxon>
        <taxon>Sphaerotilaceae</taxon>
        <taxon>Ideonella</taxon>
    </lineage>
</organism>
<sequence length="149" mass="16755">MIHPDSAQLATETPAEGVAAREPADPLFGITELCREFGITLRAIRFYEDKGLLQPRRINGSRVYSQRDRARLMLILRSKSLGASLAQIRHYLDLYDAPELNEVSSLRAAEDELQQTLTDLERQQADIGATLAELRHIQQQVQQRLGAST</sequence>
<evidence type="ECO:0000313" key="4">
    <source>
        <dbReference type="EMBL" id="KAB0584206.1"/>
    </source>
</evidence>
<dbReference type="EMBL" id="VZPB01000007">
    <property type="protein sequence ID" value="KAB0584206.1"/>
    <property type="molecule type" value="Genomic_DNA"/>
</dbReference>
<dbReference type="SUPFAM" id="SSF46955">
    <property type="entry name" value="Putative DNA-binding domain"/>
    <property type="match status" value="1"/>
</dbReference>
<accession>A0A643FIN1</accession>
<dbReference type="InterPro" id="IPR047057">
    <property type="entry name" value="MerR_fam"/>
</dbReference>
<dbReference type="SMART" id="SM00422">
    <property type="entry name" value="HTH_MERR"/>
    <property type="match status" value="1"/>
</dbReference>
<proteinExistence type="predicted"/>
<protein>
    <submittedName>
        <fullName evidence="4">MerR family DNA-binding transcriptional regulator</fullName>
    </submittedName>
</protein>
<comment type="caution">
    <text evidence="4">The sequence shown here is derived from an EMBL/GenBank/DDBJ whole genome shotgun (WGS) entry which is preliminary data.</text>
</comment>
<dbReference type="InterPro" id="IPR009061">
    <property type="entry name" value="DNA-bd_dom_put_sf"/>
</dbReference>
<name>A0A643FIN1_IDEDE</name>